<evidence type="ECO:0000256" key="1">
    <source>
        <dbReference type="ARBA" id="ARBA00022750"/>
    </source>
</evidence>
<evidence type="ECO:0000259" key="4">
    <source>
        <dbReference type="Pfam" id="PF14244"/>
    </source>
</evidence>
<protein>
    <submittedName>
        <fullName evidence="7">Cysteine-rich RLK (RECEPTOR-like protein kinase) 8</fullName>
    </submittedName>
</protein>
<feature type="compositionally biased region" description="Low complexity" evidence="2">
    <location>
        <begin position="7"/>
        <end position="24"/>
    </location>
</feature>
<feature type="region of interest" description="Disordered" evidence="2">
    <location>
        <begin position="1"/>
        <end position="24"/>
    </location>
</feature>
<keyword evidence="1" id="KW-0645">Protease</keyword>
<dbReference type="Pfam" id="PF22936">
    <property type="entry name" value="Pol_BBD"/>
    <property type="match status" value="1"/>
</dbReference>
<dbReference type="InParanoid" id="A0A061FJ66"/>
<dbReference type="GO" id="GO:0003676">
    <property type="term" value="F:nucleic acid binding"/>
    <property type="evidence" value="ECO:0007669"/>
    <property type="project" value="InterPro"/>
</dbReference>
<evidence type="ECO:0000259" key="5">
    <source>
        <dbReference type="Pfam" id="PF22936"/>
    </source>
</evidence>
<organism evidence="7 8">
    <name type="scientific">Theobroma cacao</name>
    <name type="common">Cacao</name>
    <name type="synonym">Cocoa</name>
    <dbReference type="NCBI Taxonomy" id="3641"/>
    <lineage>
        <taxon>Eukaryota</taxon>
        <taxon>Viridiplantae</taxon>
        <taxon>Streptophyta</taxon>
        <taxon>Embryophyta</taxon>
        <taxon>Tracheophyta</taxon>
        <taxon>Spermatophyta</taxon>
        <taxon>Magnoliopsida</taxon>
        <taxon>eudicotyledons</taxon>
        <taxon>Gunneridae</taxon>
        <taxon>Pentapetalae</taxon>
        <taxon>rosids</taxon>
        <taxon>malvids</taxon>
        <taxon>Malvales</taxon>
        <taxon>Malvaceae</taxon>
        <taxon>Byttnerioideae</taxon>
        <taxon>Theobroma</taxon>
    </lineage>
</organism>
<keyword evidence="8" id="KW-1185">Reference proteome</keyword>
<dbReference type="Proteomes" id="UP000026915">
    <property type="component" value="Chromosome 8"/>
</dbReference>
<dbReference type="Pfam" id="PF14244">
    <property type="entry name" value="Retrotran_gag_3"/>
    <property type="match status" value="1"/>
</dbReference>
<feature type="domain" description="Reverse transcriptase Ty1/copia-type" evidence="3">
    <location>
        <begin position="706"/>
        <end position="950"/>
    </location>
</feature>
<evidence type="ECO:0000259" key="3">
    <source>
        <dbReference type="Pfam" id="PF07727"/>
    </source>
</evidence>
<dbReference type="InterPro" id="IPR029472">
    <property type="entry name" value="Copia-like_N"/>
</dbReference>
<evidence type="ECO:0000256" key="2">
    <source>
        <dbReference type="SAM" id="MobiDB-lite"/>
    </source>
</evidence>
<dbReference type="SUPFAM" id="SSF53098">
    <property type="entry name" value="Ribonuclease H-like"/>
    <property type="match status" value="1"/>
</dbReference>
<dbReference type="PANTHER" id="PTHR11439:SF440">
    <property type="entry name" value="INTEGRASE CATALYTIC DOMAIN-CONTAINING PROTEIN"/>
    <property type="match status" value="1"/>
</dbReference>
<dbReference type="GO" id="GO:0016301">
    <property type="term" value="F:kinase activity"/>
    <property type="evidence" value="ECO:0007669"/>
    <property type="project" value="UniProtKB-KW"/>
</dbReference>
<dbReference type="Pfam" id="PF25597">
    <property type="entry name" value="SH3_retrovirus"/>
    <property type="match status" value="1"/>
</dbReference>
<proteinExistence type="predicted"/>
<sequence>MADATLEGSSEVSSEPSRNVSSSVISTVGETHSLQITQHKLNGANFLEWSQSVMLVIRGKGKLSYLTGTKVTPKEGAAGHSTWESENSMVMAWLINSMEPKIDQTYLFYKTAKEIWDMAHEMYSDLENSAQCFEVRSALRSTKQGNLSVTEYFNTLTKLWQEMDMFYETNWHCHEDSLKYKQMLEKERVFDFLHGLSKELDEVRGRLLGTKPFQNIREAYAEVRREESRKRVMLGVTTEVISDNLSQRASDQMTGCHRSFSTYAPCSGNSKIRVADGALSSVAGKGSANLANMTLKSVLHVPNLKCNLVSISKLTNDLNCVAKFYPSFGEFQDLLSGRTISNAKMRDGLYYLEDNGQVNKQALALSGELTPVSIRVKTPQQNGIAERKNRHLLETARALMFTTHVPKHFWGEAVLTASYLINRLPSRVLRFKTLLSILLETYPQTRLYTFLSPKVFGCTSFVHNTSPTREKLYPKAIKCIFVGYSPSQKRYKRYCPTTKKMFVSLGVSFLEDQPFYPNPTLQEEILGEEKLWDCLIPLPVVADIPETPLGNRNPPIMSSTDFDLETGEDPNGLSQQQSELRVYSRRNKKPQEVQSFTHQPCCQESNPQVTAETETEIIGAGDTSNLPQVETQPNEWDIPIALRKGVRSCTQHPISNYLSYSQLSGAFRALTEKIEGDEIPKNVQEAFEKPEWRAAVLEEMRALKKNETWDVVELPEGKSSVGCKWVFTIKYKSDGEIERHKARLVAKGFTQVFGVDYTETFAPVAKLNTIRVLLSLAANLDWALHQMDVKNAFLNEELDEEVYMDLPPGFEGAIGNRKVCRLKKSLYGLKQSPRAWFDRFAKTIKRYGYQQGQTDHTLFFKHSQDGKKTILIVYVDDIILTGDDTEEMERLKKTLRTEFEIKDLGQLRYFLGMEVARSKKGIIISQRKYTLNLLKETGMLGCKPAETPIVMNMKLGRTRSGILVDKGRYQRLVGRLIYLSHTRPDIAFASTPGKGLFFKKNELRSVEAFTDADWAGSVEDRRSTSGYCTKVWGNLVTWRCKKQPVVARSSAEAEFRALAQGTCELIWLKRLMEELKVSSMGPMKLYCDNKAATSIAHNPVHHDRTKHVEIDRHFIKEKIEDGVICMTYVPTKQQIADVLTKGLPRPSSEVLVDKLGMTNIYSPA</sequence>
<evidence type="ECO:0000313" key="8">
    <source>
        <dbReference type="Proteomes" id="UP000026915"/>
    </source>
</evidence>
<feature type="region of interest" description="Disordered" evidence="2">
    <location>
        <begin position="549"/>
        <end position="577"/>
    </location>
</feature>
<keyword evidence="1" id="KW-0064">Aspartyl protease</keyword>
<dbReference type="AlphaFoldDB" id="A0A061FJ66"/>
<evidence type="ECO:0000259" key="6">
    <source>
        <dbReference type="Pfam" id="PF25597"/>
    </source>
</evidence>
<dbReference type="InterPro" id="IPR054722">
    <property type="entry name" value="PolX-like_BBD"/>
</dbReference>
<dbReference type="HOGENOM" id="CLU_001650_3_0_1"/>
<feature type="domain" description="Retrovirus-related Pol polyprotein from transposon TNT 1-94-like beta-barrel" evidence="5">
    <location>
        <begin position="249"/>
        <end position="316"/>
    </location>
</feature>
<dbReference type="GO" id="GO:0004190">
    <property type="term" value="F:aspartic-type endopeptidase activity"/>
    <property type="evidence" value="ECO:0007669"/>
    <property type="project" value="UniProtKB-KW"/>
</dbReference>
<keyword evidence="7" id="KW-0808">Transferase</keyword>
<dbReference type="SUPFAM" id="SSF56672">
    <property type="entry name" value="DNA/RNA polymerases"/>
    <property type="match status" value="1"/>
</dbReference>
<dbReference type="InterPro" id="IPR036397">
    <property type="entry name" value="RNaseH_sf"/>
</dbReference>
<keyword evidence="7" id="KW-0418">Kinase</keyword>
<accession>A0A061FJ66</accession>
<feature type="domain" description="Retroviral polymerase SH3-like" evidence="6">
    <location>
        <begin position="458"/>
        <end position="520"/>
    </location>
</feature>
<dbReference type="InterPro" id="IPR057670">
    <property type="entry name" value="SH3_retrovirus"/>
</dbReference>
<evidence type="ECO:0000313" key="7">
    <source>
        <dbReference type="EMBL" id="EOY17116.1"/>
    </source>
</evidence>
<dbReference type="InterPro" id="IPR013103">
    <property type="entry name" value="RVT_2"/>
</dbReference>
<dbReference type="Gene3D" id="3.30.420.10">
    <property type="entry name" value="Ribonuclease H-like superfamily/Ribonuclease H"/>
    <property type="match status" value="1"/>
</dbReference>
<feature type="domain" description="Retrotransposon Copia-like N-terminal" evidence="4">
    <location>
        <begin position="30"/>
        <end position="74"/>
    </location>
</feature>
<dbReference type="InterPro" id="IPR043502">
    <property type="entry name" value="DNA/RNA_pol_sf"/>
</dbReference>
<dbReference type="STRING" id="3641.A0A061FJ66"/>
<dbReference type="eggNOG" id="KOG0017">
    <property type="taxonomic scope" value="Eukaryota"/>
</dbReference>
<name>A0A061FJ66_THECC</name>
<reference evidence="7 8" key="1">
    <citation type="journal article" date="2013" name="Genome Biol.">
        <title>The genome sequence of the most widely cultivated cacao type and its use to identify candidate genes regulating pod color.</title>
        <authorList>
            <person name="Motamayor J.C."/>
            <person name="Mockaitis K."/>
            <person name="Schmutz J."/>
            <person name="Haiminen N."/>
            <person name="Iii D.L."/>
            <person name="Cornejo O."/>
            <person name="Findley S.D."/>
            <person name="Zheng P."/>
            <person name="Utro F."/>
            <person name="Royaert S."/>
            <person name="Saski C."/>
            <person name="Jenkins J."/>
            <person name="Podicheti R."/>
            <person name="Zhao M."/>
            <person name="Scheffler B.E."/>
            <person name="Stack J.C."/>
            <person name="Feltus F.A."/>
            <person name="Mustiga G.M."/>
            <person name="Amores F."/>
            <person name="Phillips W."/>
            <person name="Marelli J.P."/>
            <person name="May G.D."/>
            <person name="Shapiro H."/>
            <person name="Ma J."/>
            <person name="Bustamante C.D."/>
            <person name="Schnell R.J."/>
            <person name="Main D."/>
            <person name="Gilbert D."/>
            <person name="Parida L."/>
            <person name="Kuhn D.N."/>
        </authorList>
    </citation>
    <scope>NUCLEOTIDE SEQUENCE [LARGE SCALE GENOMIC DNA]</scope>
    <source>
        <strain evidence="8">cv. Matina 1-6</strain>
    </source>
</reference>
<keyword evidence="1" id="KW-0378">Hydrolase</keyword>
<dbReference type="OMA" id="WHCHEDS"/>
<gene>
    <name evidence="7" type="ORF">TCM_036284</name>
</gene>
<dbReference type="PANTHER" id="PTHR11439">
    <property type="entry name" value="GAG-POL-RELATED RETROTRANSPOSON"/>
    <property type="match status" value="1"/>
</dbReference>
<dbReference type="Gramene" id="EOY17116">
    <property type="protein sequence ID" value="EOY17116"/>
    <property type="gene ID" value="TCM_036284"/>
</dbReference>
<dbReference type="Pfam" id="PF07727">
    <property type="entry name" value="RVT_2"/>
    <property type="match status" value="1"/>
</dbReference>
<dbReference type="InterPro" id="IPR012337">
    <property type="entry name" value="RNaseH-like_sf"/>
</dbReference>
<dbReference type="CDD" id="cd09272">
    <property type="entry name" value="RNase_HI_RT_Ty1"/>
    <property type="match status" value="1"/>
</dbReference>
<dbReference type="EMBL" id="CM001886">
    <property type="protein sequence ID" value="EOY17116.1"/>
    <property type="molecule type" value="Genomic_DNA"/>
</dbReference>